<gene>
    <name evidence="5" type="ORF">DCMF_19690</name>
</gene>
<dbReference type="AlphaFoldDB" id="A0A3G1KVX1"/>
<evidence type="ECO:0000256" key="1">
    <source>
        <dbReference type="ARBA" id="ARBA00022448"/>
    </source>
</evidence>
<name>A0A3G1KVX1_FORW1</name>
<dbReference type="KEGG" id="fwa:DCMF_19690"/>
<keyword evidence="2" id="KW-0547">Nucleotide-binding</keyword>
<evidence type="ECO:0000313" key="5">
    <source>
        <dbReference type="EMBL" id="ATW26683.1"/>
    </source>
</evidence>
<keyword evidence="6" id="KW-1185">Reference proteome</keyword>
<dbReference type="GO" id="GO:1903805">
    <property type="term" value="P:L-valine import across plasma membrane"/>
    <property type="evidence" value="ECO:0007669"/>
    <property type="project" value="TreeGrafter"/>
</dbReference>
<dbReference type="CDD" id="cd03219">
    <property type="entry name" value="ABC_Mj1267_LivG_branched"/>
    <property type="match status" value="1"/>
</dbReference>
<protein>
    <recommendedName>
        <fullName evidence="4">ABC transporter domain-containing protein</fullName>
    </recommendedName>
</protein>
<dbReference type="EMBL" id="CP017634">
    <property type="protein sequence ID" value="ATW26683.1"/>
    <property type="molecule type" value="Genomic_DNA"/>
</dbReference>
<dbReference type="GO" id="GO:0005304">
    <property type="term" value="F:L-valine transmembrane transporter activity"/>
    <property type="evidence" value="ECO:0007669"/>
    <property type="project" value="TreeGrafter"/>
</dbReference>
<dbReference type="Pfam" id="PF12399">
    <property type="entry name" value="BCA_ABC_TP_C"/>
    <property type="match status" value="1"/>
</dbReference>
<dbReference type="Gene3D" id="3.40.50.300">
    <property type="entry name" value="P-loop containing nucleotide triphosphate hydrolases"/>
    <property type="match status" value="1"/>
</dbReference>
<organism evidence="5 6">
    <name type="scientific">Formimonas warabiya</name>
    <dbReference type="NCBI Taxonomy" id="1761012"/>
    <lineage>
        <taxon>Bacteria</taxon>
        <taxon>Bacillati</taxon>
        <taxon>Bacillota</taxon>
        <taxon>Clostridia</taxon>
        <taxon>Eubacteriales</taxon>
        <taxon>Peptococcaceae</taxon>
        <taxon>Candidatus Formimonas</taxon>
    </lineage>
</organism>
<dbReference type="GO" id="GO:0016887">
    <property type="term" value="F:ATP hydrolysis activity"/>
    <property type="evidence" value="ECO:0007669"/>
    <property type="project" value="InterPro"/>
</dbReference>
<evidence type="ECO:0000313" key="6">
    <source>
        <dbReference type="Proteomes" id="UP000323521"/>
    </source>
</evidence>
<dbReference type="PROSITE" id="PS50893">
    <property type="entry name" value="ABC_TRANSPORTER_2"/>
    <property type="match status" value="1"/>
</dbReference>
<evidence type="ECO:0000256" key="3">
    <source>
        <dbReference type="ARBA" id="ARBA00022840"/>
    </source>
</evidence>
<dbReference type="GO" id="GO:0015188">
    <property type="term" value="F:L-isoleucine transmembrane transporter activity"/>
    <property type="evidence" value="ECO:0007669"/>
    <property type="project" value="TreeGrafter"/>
</dbReference>
<dbReference type="Proteomes" id="UP000323521">
    <property type="component" value="Chromosome"/>
</dbReference>
<dbReference type="InterPro" id="IPR032823">
    <property type="entry name" value="BCA_ABC_TP_C"/>
</dbReference>
<dbReference type="GO" id="GO:0015808">
    <property type="term" value="P:L-alanine transport"/>
    <property type="evidence" value="ECO:0007669"/>
    <property type="project" value="TreeGrafter"/>
</dbReference>
<dbReference type="PANTHER" id="PTHR45772">
    <property type="entry name" value="CONSERVED COMPONENT OF ABC TRANSPORTER FOR NATURAL AMINO ACIDS-RELATED"/>
    <property type="match status" value="1"/>
</dbReference>
<dbReference type="Pfam" id="PF00005">
    <property type="entry name" value="ABC_tran"/>
    <property type="match status" value="1"/>
</dbReference>
<sequence length="254" mass="27879">MSVLKTEKVGINFGGLKAVDSVDLEIGDEVLGLIGPNGSGKTTLLNIISGIYRASSGKVLLNDEDITSLGPNQVRSKGIARTFQTNRLCLNLSVIDNMLLGLYCQQKTKWWQTVFRPSVSLQEIHEGISRCYEVMSYFNPGLVSHAYELISTLPLIDRRRIEIARAIVGNPDLLLLDEPTAGLNTEETHQMINDIGKIRTQGNKMSIIIIEHDMSVISKISNRVVCLNAGKKIAEGTFSEVSQNEKVCTAYLGG</sequence>
<dbReference type="InterPro" id="IPR051120">
    <property type="entry name" value="ABC_AA/LPS_Transport"/>
</dbReference>
<proteinExistence type="predicted"/>
<evidence type="ECO:0000259" key="4">
    <source>
        <dbReference type="PROSITE" id="PS50893"/>
    </source>
</evidence>
<dbReference type="RefSeq" id="WP_148137992.1">
    <property type="nucleotide sequence ID" value="NZ_CP017634.1"/>
</dbReference>
<dbReference type="InterPro" id="IPR027417">
    <property type="entry name" value="P-loop_NTPase"/>
</dbReference>
<reference evidence="5 6" key="1">
    <citation type="submission" date="2016-10" db="EMBL/GenBank/DDBJ databases">
        <title>Complete Genome Sequence of Peptococcaceae strain DCMF.</title>
        <authorList>
            <person name="Edwards R.J."/>
            <person name="Holland S.I."/>
            <person name="Deshpande N.P."/>
            <person name="Wong Y.K."/>
            <person name="Ertan H."/>
            <person name="Manefield M."/>
            <person name="Russell T.L."/>
            <person name="Lee M.J."/>
        </authorList>
    </citation>
    <scope>NUCLEOTIDE SEQUENCE [LARGE SCALE GENOMIC DNA]</scope>
    <source>
        <strain evidence="5 6">DCMF</strain>
    </source>
</reference>
<dbReference type="InterPro" id="IPR003593">
    <property type="entry name" value="AAA+_ATPase"/>
</dbReference>
<keyword evidence="3" id="KW-0067">ATP-binding</keyword>
<dbReference type="GO" id="GO:0015192">
    <property type="term" value="F:L-phenylalanine transmembrane transporter activity"/>
    <property type="evidence" value="ECO:0007669"/>
    <property type="project" value="TreeGrafter"/>
</dbReference>
<dbReference type="GO" id="GO:0005886">
    <property type="term" value="C:plasma membrane"/>
    <property type="evidence" value="ECO:0007669"/>
    <property type="project" value="TreeGrafter"/>
</dbReference>
<feature type="domain" description="ABC transporter" evidence="4">
    <location>
        <begin position="4"/>
        <end position="254"/>
    </location>
</feature>
<dbReference type="GO" id="GO:1903806">
    <property type="term" value="P:L-isoleucine import across plasma membrane"/>
    <property type="evidence" value="ECO:0007669"/>
    <property type="project" value="TreeGrafter"/>
</dbReference>
<dbReference type="SMART" id="SM00382">
    <property type="entry name" value="AAA"/>
    <property type="match status" value="1"/>
</dbReference>
<dbReference type="GO" id="GO:0005524">
    <property type="term" value="F:ATP binding"/>
    <property type="evidence" value="ECO:0007669"/>
    <property type="project" value="UniProtKB-KW"/>
</dbReference>
<dbReference type="OrthoDB" id="9779136at2"/>
<keyword evidence="1" id="KW-0813">Transport</keyword>
<evidence type="ECO:0000256" key="2">
    <source>
        <dbReference type="ARBA" id="ARBA00022741"/>
    </source>
</evidence>
<dbReference type="InterPro" id="IPR003439">
    <property type="entry name" value="ABC_transporter-like_ATP-bd"/>
</dbReference>
<dbReference type="PANTHER" id="PTHR45772:SF7">
    <property type="entry name" value="AMINO ACID ABC TRANSPORTER ATP-BINDING PROTEIN"/>
    <property type="match status" value="1"/>
</dbReference>
<dbReference type="GO" id="GO:0042941">
    <property type="term" value="P:D-alanine transmembrane transport"/>
    <property type="evidence" value="ECO:0007669"/>
    <property type="project" value="TreeGrafter"/>
</dbReference>
<accession>A0A3G1KVX1</accession>
<dbReference type="SUPFAM" id="SSF52540">
    <property type="entry name" value="P-loop containing nucleoside triphosphate hydrolases"/>
    <property type="match status" value="1"/>
</dbReference>